<dbReference type="KEGG" id="dpx:DAPPUDRAFT_251889"/>
<organism evidence="1 2">
    <name type="scientific">Daphnia pulex</name>
    <name type="common">Water flea</name>
    <dbReference type="NCBI Taxonomy" id="6669"/>
    <lineage>
        <taxon>Eukaryota</taxon>
        <taxon>Metazoa</taxon>
        <taxon>Ecdysozoa</taxon>
        <taxon>Arthropoda</taxon>
        <taxon>Crustacea</taxon>
        <taxon>Branchiopoda</taxon>
        <taxon>Diplostraca</taxon>
        <taxon>Cladocera</taxon>
        <taxon>Anomopoda</taxon>
        <taxon>Daphniidae</taxon>
        <taxon>Daphnia</taxon>
    </lineage>
</organism>
<evidence type="ECO:0000313" key="2">
    <source>
        <dbReference type="Proteomes" id="UP000000305"/>
    </source>
</evidence>
<protein>
    <submittedName>
        <fullName evidence="1">Uncharacterized protein</fullName>
    </submittedName>
</protein>
<dbReference type="EMBL" id="GL732583">
    <property type="protein sequence ID" value="EFX74376.1"/>
    <property type="molecule type" value="Genomic_DNA"/>
</dbReference>
<dbReference type="InParanoid" id="E9H1L6"/>
<reference evidence="1 2" key="1">
    <citation type="journal article" date="2011" name="Science">
        <title>The ecoresponsive genome of Daphnia pulex.</title>
        <authorList>
            <person name="Colbourne J.K."/>
            <person name="Pfrender M.E."/>
            <person name="Gilbert D."/>
            <person name="Thomas W.K."/>
            <person name="Tucker A."/>
            <person name="Oakley T.H."/>
            <person name="Tokishita S."/>
            <person name="Aerts A."/>
            <person name="Arnold G.J."/>
            <person name="Basu M.K."/>
            <person name="Bauer D.J."/>
            <person name="Caceres C.E."/>
            <person name="Carmel L."/>
            <person name="Casola C."/>
            <person name="Choi J.H."/>
            <person name="Detter J.C."/>
            <person name="Dong Q."/>
            <person name="Dusheyko S."/>
            <person name="Eads B.D."/>
            <person name="Frohlich T."/>
            <person name="Geiler-Samerotte K.A."/>
            <person name="Gerlach D."/>
            <person name="Hatcher P."/>
            <person name="Jogdeo S."/>
            <person name="Krijgsveld J."/>
            <person name="Kriventseva E.V."/>
            <person name="Kultz D."/>
            <person name="Laforsch C."/>
            <person name="Lindquist E."/>
            <person name="Lopez J."/>
            <person name="Manak J.R."/>
            <person name="Muller J."/>
            <person name="Pangilinan J."/>
            <person name="Patwardhan R.P."/>
            <person name="Pitluck S."/>
            <person name="Pritham E.J."/>
            <person name="Rechtsteiner A."/>
            <person name="Rho M."/>
            <person name="Rogozin I.B."/>
            <person name="Sakarya O."/>
            <person name="Salamov A."/>
            <person name="Schaack S."/>
            <person name="Shapiro H."/>
            <person name="Shiga Y."/>
            <person name="Skalitzky C."/>
            <person name="Smith Z."/>
            <person name="Souvorov A."/>
            <person name="Sung W."/>
            <person name="Tang Z."/>
            <person name="Tsuchiya D."/>
            <person name="Tu H."/>
            <person name="Vos H."/>
            <person name="Wang M."/>
            <person name="Wolf Y.I."/>
            <person name="Yamagata H."/>
            <person name="Yamada T."/>
            <person name="Ye Y."/>
            <person name="Shaw J.R."/>
            <person name="Andrews J."/>
            <person name="Crease T.J."/>
            <person name="Tang H."/>
            <person name="Lucas S.M."/>
            <person name="Robertson H.M."/>
            <person name="Bork P."/>
            <person name="Koonin E.V."/>
            <person name="Zdobnov E.M."/>
            <person name="Grigoriev I.V."/>
            <person name="Lynch M."/>
            <person name="Boore J.L."/>
        </authorList>
    </citation>
    <scope>NUCLEOTIDE SEQUENCE [LARGE SCALE GENOMIC DNA]</scope>
</reference>
<sequence length="78" mass="8901">MIFIKSDLCTSTTDISLLWQCKKLAKADTDIAFFLVGGQTEATMAEFDEKNLMKIMKASFRHLQVFLSNTMHIKLNII</sequence>
<keyword evidence="2" id="KW-1185">Reference proteome</keyword>
<name>E9H1L6_DAPPU</name>
<gene>
    <name evidence="1" type="ORF">DAPPUDRAFT_251889</name>
</gene>
<evidence type="ECO:0000313" key="1">
    <source>
        <dbReference type="EMBL" id="EFX74376.1"/>
    </source>
</evidence>
<dbReference type="HOGENOM" id="CLU_2624529_0_0_1"/>
<dbReference type="AlphaFoldDB" id="E9H1L6"/>
<proteinExistence type="predicted"/>
<accession>E9H1L6</accession>
<dbReference type="Proteomes" id="UP000000305">
    <property type="component" value="Unassembled WGS sequence"/>
</dbReference>